<dbReference type="Proteomes" id="UP000078596">
    <property type="component" value="Chromosome"/>
</dbReference>
<evidence type="ECO:0000313" key="3">
    <source>
        <dbReference type="EMBL" id="ANJ67869.1"/>
    </source>
</evidence>
<feature type="region of interest" description="Disordered" evidence="1">
    <location>
        <begin position="1"/>
        <end position="25"/>
    </location>
</feature>
<dbReference type="OrthoDB" id="4146344at2"/>
<evidence type="ECO:0000256" key="1">
    <source>
        <dbReference type="SAM" id="MobiDB-lite"/>
    </source>
</evidence>
<dbReference type="AlphaFoldDB" id="A0A191ZJ06"/>
<dbReference type="InterPro" id="IPR044922">
    <property type="entry name" value="DUF2063_N_sf"/>
</dbReference>
<dbReference type="RefSeq" id="WP_066101607.1">
    <property type="nucleotide sequence ID" value="NZ_CP016027.1"/>
</dbReference>
<dbReference type="Gene3D" id="1.10.150.690">
    <property type="entry name" value="DUF2063"/>
    <property type="match status" value="1"/>
</dbReference>
<proteinExistence type="predicted"/>
<feature type="domain" description="Putative DNA-binding" evidence="2">
    <location>
        <begin position="9"/>
        <end position="94"/>
    </location>
</feature>
<gene>
    <name evidence="3" type="ORF">A9404_11185</name>
</gene>
<reference evidence="3 4" key="1">
    <citation type="submission" date="2016-06" db="EMBL/GenBank/DDBJ databases">
        <title>Insight into the functional genes involving in sulfur oxidation in Pearl River water.</title>
        <authorList>
            <person name="Luo J."/>
            <person name="Tan X."/>
            <person name="Lin W."/>
        </authorList>
    </citation>
    <scope>NUCLEOTIDE SEQUENCE [LARGE SCALE GENOMIC DNA]</scope>
    <source>
        <strain evidence="3 4">LS2</strain>
    </source>
</reference>
<dbReference type="STRING" id="1860122.A9404_11185"/>
<dbReference type="EMBL" id="CP016027">
    <property type="protein sequence ID" value="ANJ67869.1"/>
    <property type="molecule type" value="Genomic_DNA"/>
</dbReference>
<keyword evidence="4" id="KW-1185">Reference proteome</keyword>
<name>A0A191ZJ06_9GAMM</name>
<dbReference type="InterPro" id="IPR018640">
    <property type="entry name" value="DUF2063"/>
</dbReference>
<evidence type="ECO:0000313" key="4">
    <source>
        <dbReference type="Proteomes" id="UP000078596"/>
    </source>
</evidence>
<dbReference type="KEGG" id="haz:A9404_11185"/>
<evidence type="ECO:0000259" key="2">
    <source>
        <dbReference type="Pfam" id="PF09836"/>
    </source>
</evidence>
<feature type="compositionally biased region" description="Basic and acidic residues" evidence="1">
    <location>
        <begin position="1"/>
        <end position="12"/>
    </location>
</feature>
<sequence length="255" mass="27307">MSWTDDWTRSLHDPQSPEPSGLVTWNGSDPGQRFGVYRNNVMASLIAALADTFPVVEQLVGPTFFRVMAGQFVQAHPPQSPVLARYGDAFPAFVAEFSPAASLPYLPDLARLELAYLAAFHAADAEPLDPAVWQALLADPDALPARRFRFQPALQVIRSDHAIVSLWAAHQADASRTPAQVNPGTSEIAWVMRPGWQVGIQAATAADTAFLAAMMAGQTLGRALTLTEAEFPGFSPTACLGLWLAEGLVVGMAPG</sequence>
<dbReference type="Pfam" id="PF09836">
    <property type="entry name" value="DUF2063"/>
    <property type="match status" value="1"/>
</dbReference>
<protein>
    <recommendedName>
        <fullName evidence="2">Putative DNA-binding domain-containing protein</fullName>
    </recommendedName>
</protein>
<organism evidence="3 4">
    <name type="scientific">Halothiobacillus diazotrophicus</name>
    <dbReference type="NCBI Taxonomy" id="1860122"/>
    <lineage>
        <taxon>Bacteria</taxon>
        <taxon>Pseudomonadati</taxon>
        <taxon>Pseudomonadota</taxon>
        <taxon>Gammaproteobacteria</taxon>
        <taxon>Chromatiales</taxon>
        <taxon>Halothiobacillaceae</taxon>
        <taxon>Halothiobacillus</taxon>
    </lineage>
</organism>
<accession>A0A191ZJ06</accession>